<evidence type="ECO:0000313" key="5">
    <source>
        <dbReference type="EMBL" id="TGZ64439.1"/>
    </source>
</evidence>
<dbReference type="STRING" id="147828.A0A4S2LSP1"/>
<keyword evidence="2" id="KW-0547">Nucleotide-binding</keyword>
<feature type="region of interest" description="Disordered" evidence="4">
    <location>
        <begin position="55"/>
        <end position="151"/>
    </location>
</feature>
<keyword evidence="6" id="KW-1185">Reference proteome</keyword>
<dbReference type="Proteomes" id="UP000308267">
    <property type="component" value="Unassembled WGS sequence"/>
</dbReference>
<dbReference type="Pfam" id="PF03133">
    <property type="entry name" value="TTL"/>
    <property type="match status" value="1"/>
</dbReference>
<name>A0A4S2LSP1_OPIFE</name>
<evidence type="ECO:0000313" key="6">
    <source>
        <dbReference type="Proteomes" id="UP000308267"/>
    </source>
</evidence>
<sequence length="1337" mass="151473">MGDRKISFPKNTRISILKHGVSSDRSTPYPFGKPPVLNGEVEEKWLSRLPHINTTLNDSSADSKKSYSTEFQEANTPFSSRLHPHEDLRVRSSTHAESASSVGRREPRRQAGGRLAARSFKPRSALSKSRERRPFFSEKPQTNHNKNLDTTVTIEDRHWSRLSNKIRKHGGKVTENKSTSVARNQFTRELTRRLTRLALEHCAQELTDVGVHNVHNQKDEITGINLVTIPDAPKLIDRSQQARSALLPRETSQVVMRNRFLAKRQGNIQKETNNLKKANEGDLNTSDEQKNLLNLSVNQPSGDFNRTWNISSLKGPLTPQSGETEYFEELYGEDSREVQNEGSTNMDEKELDCLDDDEPGMEEAEPLTELSDSEASTQEQPQEAVAPVIASLFPNTPSVLRFVGDGQTVIKLPKPYRDRLKWRPSLITPNVVKRALRRSHFLLTLKSSEWLGYFGNHLKPVGFRPIKEYQKVNHFPGSFQLGRKDKLWINLNQLRSHFGRRAVDFVPRTFCLPADTRQLREMLTRQERANYDGPVDLLGGEVFPRWIIKPPASARGIGVHVVQSVTDLPKSRQIIVQSYISRPFLINNTKFDLRLYVYVTCFNPFKAYIHREGLVRFASQQYSLSAADISNRYVHLTNYSVNKHNKQGTTGVQNNKWKLETLWRYLLDRGVNVDGLWMRLKDIVFKTLVSVINPISILVDQNCRRRACAHELFGFDILLDENLKPWLLEVNVSPSLHTSTKLDNEVKAEVVTDMLNIAGFRLPPELRTRPNAISDETGQMKEPVLDIRASTKAHSDGRNVARNYTRTARTAKQFQQIPISAQSYQEEHTGKVQTERKKGLDLRAFLPISDPRLWDVTLSWDERQKHLFHSRLACAEHAQRMGISPSKVSRAQANKTTRVVANNQKQRRNTLSKICKPAETTFKQELNGLLSYLTPDDVRTLVDFIDERYRVGMGNFEPIFPVAGDRGLKLLLFLEGCSGDGYVGQLGMRTPTFRYYDLLQYAFLTIYRRSDAEEPDFIKTIPLDVETTMRLPDYHILTNGGEMSADALEVASQITEINPSGLEWIRNLCRCGYHLAGSETGSLRTPWNQAHSRNGPSNHHVSPPCIVGQTESSIVGKVKSAVGRTTRVTYNGDTVDSILGGAVYFRAQSATPNTVDRSSLSAENIQRDLKTPRLEEYNCANSLRWKRTRHSRAPIHHSAPLSKSSSLSASRCASRTVKRQSTLRNRCTSFNSISSSPKARQTDPKCTAQGAGFERLQQQGLIQTKNISQTKTSSKSVHETTKQQLKQRKQMKPRSAHSARSKVVQGTLTDTRGRYVCCAQTNRIGTKHVPEACHYTC</sequence>
<evidence type="ECO:0000256" key="4">
    <source>
        <dbReference type="SAM" id="MobiDB-lite"/>
    </source>
</evidence>
<feature type="compositionally biased region" description="Polar residues" evidence="4">
    <location>
        <begin position="68"/>
        <end position="79"/>
    </location>
</feature>
<feature type="compositionally biased region" description="Acidic residues" evidence="4">
    <location>
        <begin position="353"/>
        <end position="366"/>
    </location>
</feature>
<accession>A0A4S2LSP1</accession>
<comment type="caution">
    <text evidence="5">The sequence shown here is derived from an EMBL/GenBank/DDBJ whole genome shotgun (WGS) entry which is preliminary data.</text>
</comment>
<dbReference type="GO" id="GO:0070740">
    <property type="term" value="F:tubulin-glutamic acid ligase activity"/>
    <property type="evidence" value="ECO:0007669"/>
    <property type="project" value="TreeGrafter"/>
</dbReference>
<dbReference type="EMBL" id="SJOL01006731">
    <property type="protein sequence ID" value="TGZ64439.1"/>
    <property type="molecule type" value="Genomic_DNA"/>
</dbReference>
<protein>
    <recommendedName>
        <fullName evidence="7">Tubulin polyglutamylase TTLL4</fullName>
    </recommendedName>
</protein>
<feature type="compositionally biased region" description="Basic residues" evidence="4">
    <location>
        <begin position="1285"/>
        <end position="1300"/>
    </location>
</feature>
<dbReference type="InterPro" id="IPR004344">
    <property type="entry name" value="TTL/TTLL_fam"/>
</dbReference>
<feature type="compositionally biased region" description="Low complexity" evidence="4">
    <location>
        <begin position="1198"/>
        <end position="1215"/>
    </location>
</feature>
<dbReference type="GO" id="GO:0015631">
    <property type="term" value="F:tubulin binding"/>
    <property type="evidence" value="ECO:0007669"/>
    <property type="project" value="TreeGrafter"/>
</dbReference>
<dbReference type="GO" id="GO:0036064">
    <property type="term" value="C:ciliary basal body"/>
    <property type="evidence" value="ECO:0007669"/>
    <property type="project" value="TreeGrafter"/>
</dbReference>
<reference evidence="5 6" key="1">
    <citation type="journal article" date="2019" name="BMC Genomics">
        <title>New insights from Opisthorchis felineus genome: update on genomics of the epidemiologically important liver flukes.</title>
        <authorList>
            <person name="Ershov N.I."/>
            <person name="Mordvinov V.A."/>
            <person name="Prokhortchouk E.B."/>
            <person name="Pakharukova M.Y."/>
            <person name="Gunbin K.V."/>
            <person name="Ustyantsev K."/>
            <person name="Genaev M.A."/>
            <person name="Blinov A.G."/>
            <person name="Mazur A."/>
            <person name="Boulygina E."/>
            <person name="Tsygankova S."/>
            <person name="Khrameeva E."/>
            <person name="Chekanov N."/>
            <person name="Fan G."/>
            <person name="Xiao A."/>
            <person name="Zhang H."/>
            <person name="Xu X."/>
            <person name="Yang H."/>
            <person name="Solovyev V."/>
            <person name="Lee S.M."/>
            <person name="Liu X."/>
            <person name="Afonnikov D.A."/>
            <person name="Skryabin K.G."/>
        </authorList>
    </citation>
    <scope>NUCLEOTIDE SEQUENCE [LARGE SCALE GENOMIC DNA]</scope>
    <source>
        <strain evidence="5">AK-0245</strain>
        <tissue evidence="5">Whole organism</tissue>
    </source>
</reference>
<organism evidence="5 6">
    <name type="scientific">Opisthorchis felineus</name>
    <dbReference type="NCBI Taxonomy" id="147828"/>
    <lineage>
        <taxon>Eukaryota</taxon>
        <taxon>Metazoa</taxon>
        <taxon>Spiralia</taxon>
        <taxon>Lophotrochozoa</taxon>
        <taxon>Platyhelminthes</taxon>
        <taxon>Trematoda</taxon>
        <taxon>Digenea</taxon>
        <taxon>Opisthorchiida</taxon>
        <taxon>Opisthorchiata</taxon>
        <taxon>Opisthorchiidae</taxon>
        <taxon>Opisthorchis</taxon>
    </lineage>
</organism>
<dbReference type="GO" id="GO:0005524">
    <property type="term" value="F:ATP binding"/>
    <property type="evidence" value="ECO:0007669"/>
    <property type="project" value="UniProtKB-KW"/>
</dbReference>
<keyword evidence="3" id="KW-0067">ATP-binding</keyword>
<dbReference type="PANTHER" id="PTHR12241">
    <property type="entry name" value="TUBULIN POLYGLUTAMYLASE"/>
    <property type="match status" value="1"/>
</dbReference>
<dbReference type="OrthoDB" id="202825at2759"/>
<proteinExistence type="predicted"/>
<evidence type="ECO:0000256" key="1">
    <source>
        <dbReference type="ARBA" id="ARBA00022598"/>
    </source>
</evidence>
<dbReference type="SUPFAM" id="SSF56059">
    <property type="entry name" value="Glutathione synthetase ATP-binding domain-like"/>
    <property type="match status" value="1"/>
</dbReference>
<dbReference type="PANTHER" id="PTHR12241:SF162">
    <property type="entry name" value="TUBULIN MONOGLUTAMYLASE TTLL4"/>
    <property type="match status" value="1"/>
</dbReference>
<evidence type="ECO:0000256" key="2">
    <source>
        <dbReference type="ARBA" id="ARBA00022741"/>
    </source>
</evidence>
<dbReference type="Gene3D" id="3.30.470.20">
    <property type="entry name" value="ATP-grasp fold, B domain"/>
    <property type="match status" value="1"/>
</dbReference>
<gene>
    <name evidence="5" type="ORF">CRM22_006367</name>
</gene>
<evidence type="ECO:0000256" key="3">
    <source>
        <dbReference type="ARBA" id="ARBA00022840"/>
    </source>
</evidence>
<feature type="region of interest" description="Disordered" evidence="4">
    <location>
        <begin position="332"/>
        <end position="378"/>
    </location>
</feature>
<dbReference type="PROSITE" id="PS51221">
    <property type="entry name" value="TTL"/>
    <property type="match status" value="1"/>
</dbReference>
<keyword evidence="1" id="KW-0436">Ligase</keyword>
<feature type="compositionally biased region" description="Polar residues" evidence="4">
    <location>
        <begin position="139"/>
        <end position="151"/>
    </location>
</feature>
<feature type="region of interest" description="Disordered" evidence="4">
    <location>
        <begin position="1189"/>
        <end position="1220"/>
    </location>
</feature>
<dbReference type="GO" id="GO:0000226">
    <property type="term" value="P:microtubule cytoskeleton organization"/>
    <property type="evidence" value="ECO:0007669"/>
    <property type="project" value="TreeGrafter"/>
</dbReference>
<feature type="region of interest" description="Disordered" evidence="4">
    <location>
        <begin position="1285"/>
        <end position="1304"/>
    </location>
</feature>
<feature type="compositionally biased region" description="Polar residues" evidence="4">
    <location>
        <begin position="91"/>
        <end position="101"/>
    </location>
</feature>
<evidence type="ECO:0008006" key="7">
    <source>
        <dbReference type="Google" id="ProtNLM"/>
    </source>
</evidence>